<dbReference type="AlphaFoldDB" id="A0AAD5Y6E5"/>
<proteinExistence type="predicted"/>
<evidence type="ECO:0000313" key="3">
    <source>
        <dbReference type="EMBL" id="KAJ3254864.1"/>
    </source>
</evidence>
<comment type="caution">
    <text evidence="3">The sequence shown here is derived from an EMBL/GenBank/DDBJ whole genome shotgun (WGS) entry which is preliminary data.</text>
</comment>
<keyword evidence="2" id="KW-1133">Transmembrane helix</keyword>
<keyword evidence="1" id="KW-0175">Coiled coil</keyword>
<feature type="transmembrane region" description="Helical" evidence="2">
    <location>
        <begin position="207"/>
        <end position="230"/>
    </location>
</feature>
<dbReference type="InterPro" id="IPR010406">
    <property type="entry name" value="DUF1003"/>
</dbReference>
<keyword evidence="4" id="KW-1185">Reference proteome</keyword>
<sequence length="597" mass="68212">MSKDKGFVAIKLTDDPIEMDPIPPARSVDIVTVGRVTEVKTKADQPEIKVHNVQDDAIPANAECFCCYKQTGLTLISQVKPRIMRLLQLEHGGTKIKPDSYVCSYHLSRVLQNRVDQLLEEDKNQISKLQEEAMRNLEKYELDEQTWKDQFQFRGTVGERAADMVASVGGSWPFLGYLMAFLAFWMITNLILTNIDGGSHASSAWDPYPFILLNLFLSMLAATQAPVIMMSQNRQAATDRIQNDFVSKSILRNEHQTRHVDAKLDYLISYQWKRLLEIQDIQTNLMEVHFKNTKKKKGLIPINNNTPAPTDNKVIAAETIYDPLAHALLDKFVNPSQDFSFIFSHWHQDGDNFSGNIENVELDKDDDGQIQQIRFKIKFGTTKATLDDIFSGEGNVTLRNDFNVPEMSPHGRFSFFQIPMNDQFISVTNGEFPPRYKPVFSRIREDRITDFWKTHFGQIYLAYIPPAQFATITVPPEKMLGMVLTLHPDTNAQQWNVYLYKHREDIEFDLLNSVVTRPLSSDWTKVVDYSYSDSESKAEVSTLNRRSQMRRASSVINSTGQDILIRHPVNVSIGTLEPGTYTFLCDNGRVGYHGTFE</sequence>
<dbReference type="Proteomes" id="UP001210925">
    <property type="component" value="Unassembled WGS sequence"/>
</dbReference>
<dbReference type="PANTHER" id="PTHR41386:SF1">
    <property type="entry name" value="MEMBRANE PROTEIN"/>
    <property type="match status" value="1"/>
</dbReference>
<evidence type="ECO:0000256" key="2">
    <source>
        <dbReference type="SAM" id="Phobius"/>
    </source>
</evidence>
<dbReference type="PANTHER" id="PTHR41386">
    <property type="entry name" value="INTEGRAL MEMBRANE PROTEIN-RELATED"/>
    <property type="match status" value="1"/>
</dbReference>
<evidence type="ECO:0000256" key="1">
    <source>
        <dbReference type="SAM" id="Coils"/>
    </source>
</evidence>
<reference evidence="3" key="1">
    <citation type="submission" date="2020-05" db="EMBL/GenBank/DDBJ databases">
        <title>Phylogenomic resolution of chytrid fungi.</title>
        <authorList>
            <person name="Stajich J.E."/>
            <person name="Amses K."/>
            <person name="Simmons R."/>
            <person name="Seto K."/>
            <person name="Myers J."/>
            <person name="Bonds A."/>
            <person name="Quandt C.A."/>
            <person name="Barry K."/>
            <person name="Liu P."/>
            <person name="Grigoriev I."/>
            <person name="Longcore J.E."/>
            <person name="James T.Y."/>
        </authorList>
    </citation>
    <scope>NUCLEOTIDE SEQUENCE</scope>
    <source>
        <strain evidence="3">PLAUS21</strain>
    </source>
</reference>
<feature type="coiled-coil region" evidence="1">
    <location>
        <begin position="112"/>
        <end position="150"/>
    </location>
</feature>
<evidence type="ECO:0000313" key="4">
    <source>
        <dbReference type="Proteomes" id="UP001210925"/>
    </source>
</evidence>
<feature type="transmembrane region" description="Helical" evidence="2">
    <location>
        <begin position="174"/>
        <end position="195"/>
    </location>
</feature>
<keyword evidence="2" id="KW-0812">Transmembrane</keyword>
<dbReference type="EMBL" id="JADGKB010000076">
    <property type="protein sequence ID" value="KAJ3254864.1"/>
    <property type="molecule type" value="Genomic_DNA"/>
</dbReference>
<name>A0AAD5Y6E5_9FUNG</name>
<accession>A0AAD5Y6E5</accession>
<keyword evidence="2" id="KW-0472">Membrane</keyword>
<organism evidence="3 4">
    <name type="scientific">Boothiomyces macroporosus</name>
    <dbReference type="NCBI Taxonomy" id="261099"/>
    <lineage>
        <taxon>Eukaryota</taxon>
        <taxon>Fungi</taxon>
        <taxon>Fungi incertae sedis</taxon>
        <taxon>Chytridiomycota</taxon>
        <taxon>Chytridiomycota incertae sedis</taxon>
        <taxon>Chytridiomycetes</taxon>
        <taxon>Rhizophydiales</taxon>
        <taxon>Terramycetaceae</taxon>
        <taxon>Boothiomyces</taxon>
    </lineage>
</organism>
<protein>
    <recommendedName>
        <fullName evidence="5">DUF1003 domain-containing protein</fullName>
    </recommendedName>
</protein>
<gene>
    <name evidence="3" type="ORF">HK103_006759</name>
</gene>
<dbReference type="Pfam" id="PF06210">
    <property type="entry name" value="DUF1003"/>
    <property type="match status" value="1"/>
</dbReference>
<evidence type="ECO:0008006" key="5">
    <source>
        <dbReference type="Google" id="ProtNLM"/>
    </source>
</evidence>